<protein>
    <recommendedName>
        <fullName evidence="3">DUF3800 domain-containing protein</fullName>
    </recommendedName>
</protein>
<name>D3S1L0_FERPA</name>
<evidence type="ECO:0000313" key="1">
    <source>
        <dbReference type="EMBL" id="ADC66474.1"/>
    </source>
</evidence>
<dbReference type="Proteomes" id="UP000002613">
    <property type="component" value="Chromosome"/>
</dbReference>
<reference evidence="2" key="1">
    <citation type="submission" date="2010-02" db="EMBL/GenBank/DDBJ databases">
        <title>Complete sequence of Ferroglobus placidus DSM 10642.</title>
        <authorList>
            <consortium name="US DOE Joint Genome Institute"/>
            <person name="Lucas S."/>
            <person name="Copeland A."/>
            <person name="Lapidus A."/>
            <person name="Cheng J.-F."/>
            <person name="Bruce D."/>
            <person name="Goodwin L."/>
            <person name="Pitluck S."/>
            <person name="Saunders E."/>
            <person name="Brettin T."/>
            <person name="Detter J.C."/>
            <person name="Han C."/>
            <person name="Tapia R."/>
            <person name="Larimer F."/>
            <person name="Land M."/>
            <person name="Hauser L."/>
            <person name="Kyrpides N."/>
            <person name="Ivanova N."/>
            <person name="Holmes D."/>
            <person name="Lovley D."/>
            <person name="Kyrpides N."/>
            <person name="Anderson I.J."/>
            <person name="Woyke T."/>
        </authorList>
    </citation>
    <scope>NUCLEOTIDE SEQUENCE [LARGE SCALE GENOMIC DNA]</scope>
    <source>
        <strain evidence="2">DSM 10642 / AEDII12DO</strain>
    </source>
</reference>
<dbReference type="HOGENOM" id="CLU_104060_1_0_2"/>
<proteinExistence type="predicted"/>
<dbReference type="AlphaFoldDB" id="D3S1L0"/>
<dbReference type="STRING" id="589924.Ferp_2356"/>
<organism evidence="1 2">
    <name type="scientific">Ferroglobus placidus (strain DSM 10642 / AEDII12DO)</name>
    <dbReference type="NCBI Taxonomy" id="589924"/>
    <lineage>
        <taxon>Archaea</taxon>
        <taxon>Methanobacteriati</taxon>
        <taxon>Methanobacteriota</taxon>
        <taxon>Archaeoglobi</taxon>
        <taxon>Archaeoglobales</taxon>
        <taxon>Archaeoglobaceae</taxon>
        <taxon>Ferroglobus</taxon>
    </lineage>
</organism>
<dbReference type="Pfam" id="PF12686">
    <property type="entry name" value="DUF3800"/>
    <property type="match status" value="1"/>
</dbReference>
<dbReference type="EMBL" id="CP001899">
    <property type="protein sequence ID" value="ADC66474.1"/>
    <property type="molecule type" value="Genomic_DNA"/>
</dbReference>
<dbReference type="KEGG" id="fpl:Ferp_2356"/>
<sequence length="209" mass="24456">MIYVFIDESGDLGFKETSSRYYVIASVETKDESKIRDVFKKIRKKLGKKKRDIPEFKFSKTNRKIKLLILSKLSELDLSFSAVVLRKESVYPHLRNKQQILHNYITGFIVEVLPLHCRSKIQVVVDKFLSKESDVENFNRYLEYKIGKVCNNLGIIEPSITISHESSQRRPGLQAADFVAGAIFNRYERNVDDYYNLIKPKIKILKERF</sequence>
<dbReference type="InterPro" id="IPR024524">
    <property type="entry name" value="DUF3800"/>
</dbReference>
<accession>D3S1L0</accession>
<dbReference type="eggNOG" id="arCOG07100">
    <property type="taxonomic scope" value="Archaea"/>
</dbReference>
<reference evidence="1 2" key="2">
    <citation type="journal article" date="2011" name="Stand. Genomic Sci.">
        <title>Complete genome sequence of Ferroglobus placidus AEDII12DO.</title>
        <authorList>
            <person name="Anderson I."/>
            <person name="Risso C."/>
            <person name="Holmes D."/>
            <person name="Lucas S."/>
            <person name="Copeland A."/>
            <person name="Lapidus A."/>
            <person name="Cheng J.F."/>
            <person name="Bruce D."/>
            <person name="Goodwin L."/>
            <person name="Pitluck S."/>
            <person name="Saunders E."/>
            <person name="Brettin T."/>
            <person name="Detter J.C."/>
            <person name="Han C."/>
            <person name="Tapia R."/>
            <person name="Larimer F."/>
            <person name="Land M."/>
            <person name="Hauser L."/>
            <person name="Woyke T."/>
            <person name="Lovley D."/>
            <person name="Kyrpides N."/>
            <person name="Ivanova N."/>
        </authorList>
    </citation>
    <scope>NUCLEOTIDE SEQUENCE [LARGE SCALE GENOMIC DNA]</scope>
    <source>
        <strain evidence="2">DSM 10642 / AEDII12DO</strain>
    </source>
</reference>
<evidence type="ECO:0000313" key="2">
    <source>
        <dbReference type="Proteomes" id="UP000002613"/>
    </source>
</evidence>
<gene>
    <name evidence="1" type="ordered locus">Ferp_2356</name>
</gene>
<dbReference type="RefSeq" id="WP_012966810.1">
    <property type="nucleotide sequence ID" value="NC_013849.1"/>
</dbReference>
<dbReference type="PaxDb" id="589924-Ferp_2356"/>
<keyword evidence="2" id="KW-1185">Reference proteome</keyword>
<evidence type="ECO:0008006" key="3">
    <source>
        <dbReference type="Google" id="ProtNLM"/>
    </source>
</evidence>
<dbReference type="OrthoDB" id="101752at2157"/>
<dbReference type="GeneID" id="8779897"/>